<accession>A0AA39JCL4</accession>
<protein>
    <submittedName>
        <fullName evidence="2">Uncharacterized protein</fullName>
    </submittedName>
</protein>
<feature type="region of interest" description="Disordered" evidence="1">
    <location>
        <begin position="27"/>
        <end position="48"/>
    </location>
</feature>
<comment type="caution">
    <text evidence="2">The sequence shown here is derived from an EMBL/GenBank/DDBJ whole genome shotgun (WGS) entry which is preliminary data.</text>
</comment>
<evidence type="ECO:0000256" key="1">
    <source>
        <dbReference type="SAM" id="MobiDB-lite"/>
    </source>
</evidence>
<evidence type="ECO:0000313" key="2">
    <source>
        <dbReference type="EMBL" id="KAK0439515.1"/>
    </source>
</evidence>
<gene>
    <name evidence="2" type="ORF">EV420DRAFT_1171020</name>
</gene>
<reference evidence="2" key="1">
    <citation type="submission" date="2023-06" db="EMBL/GenBank/DDBJ databases">
        <authorList>
            <consortium name="Lawrence Berkeley National Laboratory"/>
            <person name="Ahrendt S."/>
            <person name="Sahu N."/>
            <person name="Indic B."/>
            <person name="Wong-Bajracharya J."/>
            <person name="Merenyi Z."/>
            <person name="Ke H.-M."/>
            <person name="Monk M."/>
            <person name="Kocsube S."/>
            <person name="Drula E."/>
            <person name="Lipzen A."/>
            <person name="Balint B."/>
            <person name="Henrissat B."/>
            <person name="Andreopoulos B."/>
            <person name="Martin F.M."/>
            <person name="Harder C.B."/>
            <person name="Rigling D."/>
            <person name="Ford K.L."/>
            <person name="Foster G.D."/>
            <person name="Pangilinan J."/>
            <person name="Papanicolaou A."/>
            <person name="Barry K."/>
            <person name="LaButti K."/>
            <person name="Viragh M."/>
            <person name="Koriabine M."/>
            <person name="Yan M."/>
            <person name="Riley R."/>
            <person name="Champramary S."/>
            <person name="Plett K.L."/>
            <person name="Tsai I.J."/>
            <person name="Slot J."/>
            <person name="Sipos G."/>
            <person name="Plett J."/>
            <person name="Nagy L.G."/>
            <person name="Grigoriev I.V."/>
        </authorList>
    </citation>
    <scope>NUCLEOTIDE SEQUENCE</scope>
    <source>
        <strain evidence="2">CCBAS 213</strain>
    </source>
</reference>
<sequence length="171" mass="19712">MRQSAAFSLPTTTIAIHKRHDYSSFDSDLYPTADPRTSPRLPEPVPNQETTAEISAYEQETVESQVSGLKWKTTAMKHSPHQENKDTAGKHTGLSQYHFQPTAFFYFRRGRPNAFPVGCYRHSWNQAVLATLPHFRVRGPARTLYRPPCQLHAFHRVRPCSSRVCPWHRRP</sequence>
<dbReference type="RefSeq" id="XP_060323300.1">
    <property type="nucleotide sequence ID" value="XM_060466196.1"/>
</dbReference>
<dbReference type="GeneID" id="85349744"/>
<proteinExistence type="predicted"/>
<dbReference type="EMBL" id="JAUEPS010000084">
    <property type="protein sequence ID" value="KAK0439515.1"/>
    <property type="molecule type" value="Genomic_DNA"/>
</dbReference>
<dbReference type="Proteomes" id="UP001175211">
    <property type="component" value="Unassembled WGS sequence"/>
</dbReference>
<evidence type="ECO:0000313" key="3">
    <source>
        <dbReference type="Proteomes" id="UP001175211"/>
    </source>
</evidence>
<dbReference type="AlphaFoldDB" id="A0AA39JCL4"/>
<name>A0AA39JCL4_ARMTA</name>
<keyword evidence="3" id="KW-1185">Reference proteome</keyword>
<organism evidence="2 3">
    <name type="scientific">Armillaria tabescens</name>
    <name type="common">Ringless honey mushroom</name>
    <name type="synonym">Agaricus tabescens</name>
    <dbReference type="NCBI Taxonomy" id="1929756"/>
    <lineage>
        <taxon>Eukaryota</taxon>
        <taxon>Fungi</taxon>
        <taxon>Dikarya</taxon>
        <taxon>Basidiomycota</taxon>
        <taxon>Agaricomycotina</taxon>
        <taxon>Agaricomycetes</taxon>
        <taxon>Agaricomycetidae</taxon>
        <taxon>Agaricales</taxon>
        <taxon>Marasmiineae</taxon>
        <taxon>Physalacriaceae</taxon>
        <taxon>Desarmillaria</taxon>
    </lineage>
</organism>